<evidence type="ECO:0000256" key="12">
    <source>
        <dbReference type="ARBA" id="ARBA00026121"/>
    </source>
</evidence>
<gene>
    <name evidence="18" type="ORF">AAV94_09285</name>
</gene>
<keyword evidence="8" id="KW-0067">ATP-binding</keyword>
<dbReference type="FunFam" id="3.30.300.30:FF:000006">
    <property type="entry name" value="Long-chain-fatty-acid--CoA ligase FadD"/>
    <property type="match status" value="1"/>
</dbReference>
<feature type="domain" description="AMP-dependent synthetase/ligase" evidence="16">
    <location>
        <begin position="48"/>
        <end position="443"/>
    </location>
</feature>
<dbReference type="InterPro" id="IPR000873">
    <property type="entry name" value="AMP-dep_synth/lig_dom"/>
</dbReference>
<dbReference type="SUPFAM" id="SSF56801">
    <property type="entry name" value="Acetyl-CoA synthetase-like"/>
    <property type="match status" value="1"/>
</dbReference>
<dbReference type="FunFam" id="3.40.50.12780:FF:000003">
    <property type="entry name" value="Long-chain-fatty-acid--CoA ligase FadD"/>
    <property type="match status" value="1"/>
</dbReference>
<keyword evidence="19" id="KW-1185">Reference proteome</keyword>
<evidence type="ECO:0000256" key="11">
    <source>
        <dbReference type="ARBA" id="ARBA00023136"/>
    </source>
</evidence>
<accession>A0A0U1PZA1</accession>
<dbReference type="Proteomes" id="UP000050580">
    <property type="component" value="Unassembled WGS sequence"/>
</dbReference>
<dbReference type="GO" id="GO:0005524">
    <property type="term" value="F:ATP binding"/>
    <property type="evidence" value="ECO:0007669"/>
    <property type="project" value="UniProtKB-KW"/>
</dbReference>
<organism evidence="18 19">
    <name type="scientific">Lampropedia cohaerens</name>
    <dbReference type="NCBI Taxonomy" id="1610491"/>
    <lineage>
        <taxon>Bacteria</taxon>
        <taxon>Pseudomonadati</taxon>
        <taxon>Pseudomonadota</taxon>
        <taxon>Betaproteobacteria</taxon>
        <taxon>Burkholderiales</taxon>
        <taxon>Comamonadaceae</taxon>
        <taxon>Lampropedia</taxon>
    </lineage>
</organism>
<evidence type="ECO:0000313" key="19">
    <source>
        <dbReference type="Proteomes" id="UP000050580"/>
    </source>
</evidence>
<dbReference type="GO" id="GO:0004467">
    <property type="term" value="F:long-chain fatty acid-CoA ligase activity"/>
    <property type="evidence" value="ECO:0007669"/>
    <property type="project" value="UniProtKB-EC"/>
</dbReference>
<dbReference type="Pfam" id="PF13193">
    <property type="entry name" value="AMP-binding_C"/>
    <property type="match status" value="1"/>
</dbReference>
<evidence type="ECO:0000256" key="1">
    <source>
        <dbReference type="ARBA" id="ARBA00001946"/>
    </source>
</evidence>
<keyword evidence="11" id="KW-0472">Membrane</keyword>
<evidence type="ECO:0000256" key="6">
    <source>
        <dbReference type="ARBA" id="ARBA00022741"/>
    </source>
</evidence>
<evidence type="ECO:0000256" key="7">
    <source>
        <dbReference type="ARBA" id="ARBA00022832"/>
    </source>
</evidence>
<dbReference type="EC" id="6.2.1.3" evidence="12"/>
<dbReference type="PANTHER" id="PTHR43767">
    <property type="entry name" value="LONG-CHAIN-FATTY-ACID--COA LIGASE"/>
    <property type="match status" value="1"/>
</dbReference>
<proteinExistence type="inferred from homology"/>
<dbReference type="GO" id="GO:0016020">
    <property type="term" value="C:membrane"/>
    <property type="evidence" value="ECO:0007669"/>
    <property type="project" value="UniProtKB-SubCell"/>
</dbReference>
<dbReference type="InterPro" id="IPR045851">
    <property type="entry name" value="AMP-bd_C_sf"/>
</dbReference>
<dbReference type="InterPro" id="IPR025110">
    <property type="entry name" value="AMP-bd_C"/>
</dbReference>
<dbReference type="PANTHER" id="PTHR43767:SF8">
    <property type="entry name" value="LONG-CHAIN-FATTY-ACID--COA LIGASE"/>
    <property type="match status" value="1"/>
</dbReference>
<evidence type="ECO:0000256" key="15">
    <source>
        <dbReference type="SAM" id="MobiDB-lite"/>
    </source>
</evidence>
<dbReference type="InterPro" id="IPR042099">
    <property type="entry name" value="ANL_N_sf"/>
</dbReference>
<keyword evidence="9" id="KW-0460">Magnesium</keyword>
<evidence type="ECO:0000256" key="5">
    <source>
        <dbReference type="ARBA" id="ARBA00022598"/>
    </source>
</evidence>
<protein>
    <recommendedName>
        <fullName evidence="13">Long-chain-fatty-acid--CoA ligase</fullName>
        <ecNumber evidence="12">6.2.1.3</ecNumber>
    </recommendedName>
    <alternativeName>
        <fullName evidence="14">Long-chain acyl-CoA synthetase</fullName>
    </alternativeName>
</protein>
<dbReference type="AlphaFoldDB" id="A0A0U1PZA1"/>
<reference evidence="18 19" key="1">
    <citation type="submission" date="2015-05" db="EMBL/GenBank/DDBJ databases">
        <title>Draft genome sequence of Lampropedia sp. CT6, isolated from the microbial mat of a hot water spring, located at Manikaran, India.</title>
        <authorList>
            <person name="Tripathi C."/>
            <person name="Rani P."/>
            <person name="Mahato N.K."/>
            <person name="Lal R."/>
        </authorList>
    </citation>
    <scope>NUCLEOTIDE SEQUENCE [LARGE SCALE GENOMIC DNA]</scope>
    <source>
        <strain evidence="18 19">CT6</strain>
    </source>
</reference>
<evidence type="ECO:0000259" key="16">
    <source>
        <dbReference type="Pfam" id="PF00501"/>
    </source>
</evidence>
<comment type="subcellular location">
    <subcellularLocation>
        <location evidence="2">Membrane</location>
        <topology evidence="2">Peripheral membrane protein</topology>
    </subcellularLocation>
</comment>
<name>A0A0U1PZA1_9BURK</name>
<feature type="region of interest" description="Disordered" evidence="15">
    <location>
        <begin position="1"/>
        <end position="22"/>
    </location>
</feature>
<evidence type="ECO:0000256" key="10">
    <source>
        <dbReference type="ARBA" id="ARBA00023098"/>
    </source>
</evidence>
<evidence type="ECO:0000256" key="14">
    <source>
        <dbReference type="ARBA" id="ARBA00042773"/>
    </source>
</evidence>
<keyword evidence="5 18" id="KW-0436">Ligase</keyword>
<dbReference type="STRING" id="1610491.AAV94_09285"/>
<evidence type="ECO:0000256" key="13">
    <source>
        <dbReference type="ARBA" id="ARBA00039545"/>
    </source>
</evidence>
<dbReference type="OrthoDB" id="9766486at2"/>
<keyword evidence="10" id="KW-0443">Lipid metabolism</keyword>
<comment type="cofactor">
    <cofactor evidence="1">
        <name>Mg(2+)</name>
        <dbReference type="ChEBI" id="CHEBI:18420"/>
    </cofactor>
</comment>
<dbReference type="PATRIC" id="fig|1610491.3.peg.1975"/>
<dbReference type="InterPro" id="IPR020845">
    <property type="entry name" value="AMP-binding_CS"/>
</dbReference>
<dbReference type="PROSITE" id="PS00455">
    <property type="entry name" value="AMP_BINDING"/>
    <property type="match status" value="1"/>
</dbReference>
<evidence type="ECO:0000313" key="18">
    <source>
        <dbReference type="EMBL" id="KKW67849.1"/>
    </source>
</evidence>
<dbReference type="Gene3D" id="3.40.50.12780">
    <property type="entry name" value="N-terminal domain of ligase-like"/>
    <property type="match status" value="1"/>
</dbReference>
<evidence type="ECO:0000256" key="3">
    <source>
        <dbReference type="ARBA" id="ARBA00005005"/>
    </source>
</evidence>
<comment type="caution">
    <text evidence="18">The sequence shown here is derived from an EMBL/GenBank/DDBJ whole genome shotgun (WGS) entry which is preliminary data.</text>
</comment>
<keyword evidence="6" id="KW-0547">Nucleotide-binding</keyword>
<sequence>MTPVPEAALAPAGGNPQTQQRPWLSSYPPGVPTDIDTHAYSSLADLVEDAFARFGPRTAFSFLGKDFSYATLDRFSGRLAAYLQSLGLQKGDRVAVMLPNIIQYPVTAAAVMRAGLVLVNVNPLYTERELRHQLCDSGARAIVVLEHCTGLLQQCLSDTAVEHVIVASVGDLLGPLKGSLVNWVARRRQKRGKASPAVRLPQAVSFNEALRQGFRLPLCTPPLAHDNLALLQYTGGTTGVSKGAMLTHGNVLANALQSEAWNLPAVRTIAAGEQVTSVCALPLYHIFGFTVGMMMSMRNGGKAVLIADPRDLDAMLKELRRHRIHIFPAVNTLFNALLHHPRFDSVDWRHLRISGGGGMAVQKVVAEQWLARTGCPICEGYGLSEASPSVACNRVDSKAFTGTIGLPLPGTWLKCVDDAGDEVPLGQPGELAVKGPQVMAGYWQRPEETAAAMTPDGYFRTGDIAVMDRHGYFRIVDRKKDMVLVSGFNVYPNEVEDVIAQMPGVRECAVVGVPDAQTGEAIKLVIVKKDEALDEAAVRAYAAQHLTGYKRPRLIEFRSELPKNTVGKILRRQLR</sequence>
<comment type="similarity">
    <text evidence="4">Belongs to the ATP-dependent AMP-binding enzyme family.</text>
</comment>
<evidence type="ECO:0000259" key="17">
    <source>
        <dbReference type="Pfam" id="PF13193"/>
    </source>
</evidence>
<feature type="domain" description="AMP-binding enzyme C-terminal" evidence="17">
    <location>
        <begin position="494"/>
        <end position="568"/>
    </location>
</feature>
<keyword evidence="7" id="KW-0276">Fatty acid metabolism</keyword>
<evidence type="ECO:0000256" key="4">
    <source>
        <dbReference type="ARBA" id="ARBA00006432"/>
    </source>
</evidence>
<evidence type="ECO:0000256" key="9">
    <source>
        <dbReference type="ARBA" id="ARBA00022842"/>
    </source>
</evidence>
<evidence type="ECO:0000256" key="8">
    <source>
        <dbReference type="ARBA" id="ARBA00022840"/>
    </source>
</evidence>
<comment type="pathway">
    <text evidence="3">Lipid metabolism; fatty acid beta-oxidation.</text>
</comment>
<dbReference type="Gene3D" id="3.30.300.30">
    <property type="match status" value="1"/>
</dbReference>
<dbReference type="InterPro" id="IPR050237">
    <property type="entry name" value="ATP-dep_AMP-bd_enzyme"/>
</dbReference>
<dbReference type="CDD" id="cd05936">
    <property type="entry name" value="FC-FACS_FadD_like"/>
    <property type="match status" value="1"/>
</dbReference>
<dbReference type="Pfam" id="PF00501">
    <property type="entry name" value="AMP-binding"/>
    <property type="match status" value="1"/>
</dbReference>
<dbReference type="EMBL" id="LBNQ01000025">
    <property type="protein sequence ID" value="KKW67849.1"/>
    <property type="molecule type" value="Genomic_DNA"/>
</dbReference>
<dbReference type="RefSeq" id="WP_046742080.1">
    <property type="nucleotide sequence ID" value="NZ_LBNQ01000025.1"/>
</dbReference>
<evidence type="ECO:0000256" key="2">
    <source>
        <dbReference type="ARBA" id="ARBA00004170"/>
    </source>
</evidence>